<proteinExistence type="predicted"/>
<reference evidence="1" key="1">
    <citation type="submission" date="2021-01" db="EMBL/GenBank/DDBJ databases">
        <title>Whole genome shotgun sequence of Planotetraspora silvatica NBRC 100141.</title>
        <authorList>
            <person name="Komaki H."/>
            <person name="Tamura T."/>
        </authorList>
    </citation>
    <scope>NUCLEOTIDE SEQUENCE</scope>
    <source>
        <strain evidence="1">NBRC 100141</strain>
    </source>
</reference>
<gene>
    <name evidence="1" type="ORF">Psi02_70630</name>
</gene>
<accession>A0A8J3UY95</accession>
<protein>
    <submittedName>
        <fullName evidence="1">Uncharacterized protein</fullName>
    </submittedName>
</protein>
<dbReference type="Proteomes" id="UP000644610">
    <property type="component" value="Unassembled WGS sequence"/>
</dbReference>
<sequence length="67" mass="7563">MSDQFANVLEALTSQVGKRKLRVDVVPFSCMLENYAFGTELTARPKLDQADSRSLSRRFLSVLGERL</sequence>
<dbReference type="EMBL" id="BOOQ01000054">
    <property type="protein sequence ID" value="GII50639.1"/>
    <property type="molecule type" value="Genomic_DNA"/>
</dbReference>
<keyword evidence="2" id="KW-1185">Reference proteome</keyword>
<evidence type="ECO:0000313" key="1">
    <source>
        <dbReference type="EMBL" id="GII50639.1"/>
    </source>
</evidence>
<dbReference type="AlphaFoldDB" id="A0A8J3UY95"/>
<organism evidence="1 2">
    <name type="scientific">Planotetraspora silvatica</name>
    <dbReference type="NCBI Taxonomy" id="234614"/>
    <lineage>
        <taxon>Bacteria</taxon>
        <taxon>Bacillati</taxon>
        <taxon>Actinomycetota</taxon>
        <taxon>Actinomycetes</taxon>
        <taxon>Streptosporangiales</taxon>
        <taxon>Streptosporangiaceae</taxon>
        <taxon>Planotetraspora</taxon>
    </lineage>
</organism>
<dbReference type="RefSeq" id="WP_203980129.1">
    <property type="nucleotide sequence ID" value="NZ_BAAAKY010000017.1"/>
</dbReference>
<evidence type="ECO:0000313" key="2">
    <source>
        <dbReference type="Proteomes" id="UP000644610"/>
    </source>
</evidence>
<name>A0A8J3UY95_9ACTN</name>
<comment type="caution">
    <text evidence="1">The sequence shown here is derived from an EMBL/GenBank/DDBJ whole genome shotgun (WGS) entry which is preliminary data.</text>
</comment>